<name>A0ABX8E8L1_9SPHN</name>
<dbReference type="EMBL" id="CP054856">
    <property type="protein sequence ID" value="QVM85178.1"/>
    <property type="molecule type" value="Genomic_DNA"/>
</dbReference>
<reference evidence="1 2" key="1">
    <citation type="journal article" date="2021" name="Int. J. Syst. Evol. Microbiol.">
        <title>Novosphingobium decolorationis sp. nov., an aniline blue-decolourizing bacterium isolated from East Pacific sediment.</title>
        <authorList>
            <person name="Chen X."/>
            <person name="Dong B."/>
            <person name="Chen T."/>
            <person name="Ren N."/>
            <person name="Wang J."/>
            <person name="Xu Y."/>
            <person name="Yang J."/>
            <person name="Zhu S."/>
            <person name="Chen J."/>
        </authorList>
    </citation>
    <scope>NUCLEOTIDE SEQUENCE [LARGE SCALE GENOMIC DNA]</scope>
    <source>
        <strain evidence="1 2">502str22</strain>
    </source>
</reference>
<dbReference type="RefSeq" id="WP_213500834.1">
    <property type="nucleotide sequence ID" value="NZ_CP054856.1"/>
</dbReference>
<dbReference type="Proteomes" id="UP000677126">
    <property type="component" value="Chromosome"/>
</dbReference>
<keyword evidence="2" id="KW-1185">Reference proteome</keyword>
<gene>
    <name evidence="1" type="ORF">HT578_17075</name>
</gene>
<organism evidence="1 2">
    <name type="scientific">Novosphingobium decolorationis</name>
    <dbReference type="NCBI Taxonomy" id="2698673"/>
    <lineage>
        <taxon>Bacteria</taxon>
        <taxon>Pseudomonadati</taxon>
        <taxon>Pseudomonadota</taxon>
        <taxon>Alphaproteobacteria</taxon>
        <taxon>Sphingomonadales</taxon>
        <taxon>Sphingomonadaceae</taxon>
        <taxon>Novosphingobium</taxon>
    </lineage>
</organism>
<proteinExistence type="predicted"/>
<protein>
    <submittedName>
        <fullName evidence="1">Uncharacterized protein</fullName>
    </submittedName>
</protein>
<evidence type="ECO:0000313" key="2">
    <source>
        <dbReference type="Proteomes" id="UP000677126"/>
    </source>
</evidence>
<accession>A0ABX8E8L1</accession>
<sequence>MDMVPGNDPARNGTAPDPFAQYPAQDVFFEDAPVEPILEGGDPPHRRYITALRAAGREMPDFAGHYRVVHYGCGTMCGSAKFLDRRSGRILDLPAGLARYSPDLMHTAASRLLRVRDALEGAWTRCRFTDLVLEDGQFRTVAQHDGPCSEDA</sequence>
<evidence type="ECO:0000313" key="1">
    <source>
        <dbReference type="EMBL" id="QVM85178.1"/>
    </source>
</evidence>